<gene>
    <name evidence="1" type="ORF">FRD01_00680</name>
</gene>
<accession>A0A5B8XQW2</accession>
<protein>
    <submittedName>
        <fullName evidence="1">Uncharacterized protein</fullName>
    </submittedName>
</protein>
<evidence type="ECO:0000313" key="1">
    <source>
        <dbReference type="EMBL" id="QED25799.1"/>
    </source>
</evidence>
<name>A0A5B8XQW2_9DELT</name>
<evidence type="ECO:0000313" key="2">
    <source>
        <dbReference type="Proteomes" id="UP000321595"/>
    </source>
</evidence>
<dbReference type="Proteomes" id="UP000321595">
    <property type="component" value="Chromosome"/>
</dbReference>
<organism evidence="1 2">
    <name type="scientific">Microvenator marinus</name>
    <dbReference type="NCBI Taxonomy" id="2600177"/>
    <lineage>
        <taxon>Bacteria</taxon>
        <taxon>Deltaproteobacteria</taxon>
        <taxon>Bradymonadales</taxon>
        <taxon>Microvenatoraceae</taxon>
        <taxon>Microvenator</taxon>
    </lineage>
</organism>
<dbReference type="OrthoDB" id="8879755at2"/>
<dbReference type="RefSeq" id="WP_146956688.1">
    <property type="nucleotide sequence ID" value="NZ_CP042467.1"/>
</dbReference>
<dbReference type="KEGG" id="bbae:FRD01_00680"/>
<sequence length="337" mass="38181">MTTEVNQANTTHAQIDAALNIQRKAAIVAGGAVDHAGRVRVVPMENFDMQKTIFGSLEGTLQRTVMKDKLAKEPVWNDVAAKAIESSYMDIVSTAPEPDVNPDLISFMHKECDFSMEHADGTFLEHLLFCHNYAARHYADHSPNVALLHSIMGTATNTFAMPVGKFEALKERLTDFEALQIEAFPSMLRLFYDQALLTELTANMHRIDELQEVHCFRVMDNKRIVLNADDFWHQLNYHLMHFVDFMPSANWWMRRNDPLMLMFRQLSTFLDQAGQRRAHVDVVFPAIPKAPLGEEPTIVGRLSSALPASLTLKLAQKTIRGYSDKIGHNLGYRLVWG</sequence>
<dbReference type="AlphaFoldDB" id="A0A5B8XQW2"/>
<dbReference type="EMBL" id="CP042467">
    <property type="protein sequence ID" value="QED25799.1"/>
    <property type="molecule type" value="Genomic_DNA"/>
</dbReference>
<keyword evidence="2" id="KW-1185">Reference proteome</keyword>
<proteinExistence type="predicted"/>
<reference evidence="1 2" key="1">
    <citation type="submission" date="2019-08" db="EMBL/GenBank/DDBJ databases">
        <authorList>
            <person name="Liang Q."/>
        </authorList>
    </citation>
    <scope>NUCLEOTIDE SEQUENCE [LARGE SCALE GENOMIC DNA]</scope>
    <source>
        <strain evidence="1 2">V1718</strain>
    </source>
</reference>